<dbReference type="GeneID" id="98125083"/>
<feature type="compositionally biased region" description="Polar residues" evidence="6">
    <location>
        <begin position="572"/>
        <end position="598"/>
    </location>
</feature>
<comment type="caution">
    <text evidence="8">The sequence shown here is derived from an EMBL/GenBank/DDBJ whole genome shotgun (WGS) entry which is preliminary data.</text>
</comment>
<dbReference type="SMART" id="SM00355">
    <property type="entry name" value="ZnF_C2H2"/>
    <property type="match status" value="3"/>
</dbReference>
<keyword evidence="2" id="KW-0677">Repeat</keyword>
<evidence type="ECO:0000256" key="1">
    <source>
        <dbReference type="ARBA" id="ARBA00022723"/>
    </source>
</evidence>
<keyword evidence="9" id="KW-1185">Reference proteome</keyword>
<accession>A0ABR4DJW0</accession>
<sequence>MLAGLGRPWTNLAGQCALVRVAAATNTDSNGPATSASWARPETWASKKLEIRYVNQTAHDLQLPHSFSCSPTGSRLRDRRLSASQTEACGGKAPLALQSSARCAHHSCVPKACNVRPILLPSATERLSRDHARPPCTSPWGDFDVMAAIPIQASSRGGYGGRDLNASPLPSISSGHGDPLPRPFGILSRGYHADNLSPSAASTPLPIRNSDMNDVPPPLPPPRLVPIKGPVDPNVQNSERFRRPDDCSGIETDSLGHSFRRPELSFRVGAPDDGYHSFESTRLSSFPSPLGPQAMNSYHNPGDSIDHSMLERLNRSTRRPGLSASVNDPPPPRLHHAQPTTLSLPNRSRQPFDSFAKSPGPLSATSPVNPPFGHHVRGSVDYRSPVRTDGPGAFDRSPLPRTHRLQGGGTGPDDAPLFGYGGYDARDDEVDFPMDETSRMRSLAIDDHGRERDWDRDRDRDRDRERDGYQPGQKRRASSPPSEDAALASDMGRKRDGYPISRASPAPRLLMIPQNSVSSLSSASRSGSYTSNLTASSITSLGSYGRRSPNPLSPGGLSPTDHMACSSPFPPSSQCASPRSTLARSASGLSPHSRTPSEQPLPPQVTRTVVSPRKVAEIPKSHSNLAARLKGPYMCECCPKKPKKFETEEDLRAHEAEKQYECSFCGNRFKNKNEAERHQNSLHVRRHSWSCAALKNYDRAFHESTARPGEADVCGYCGEEFLRTGRSQDGTPSISELDMEGRIRHLQDAHKFGECNPTKKFYRADHFRQHLKHSHAGTSGKWTNMLENACMIEEEPVTSR</sequence>
<dbReference type="Gene3D" id="3.30.160.60">
    <property type="entry name" value="Classic Zinc Finger"/>
    <property type="match status" value="1"/>
</dbReference>
<evidence type="ECO:0000256" key="5">
    <source>
        <dbReference type="PROSITE-ProRule" id="PRU00042"/>
    </source>
</evidence>
<dbReference type="SUPFAM" id="SSF57667">
    <property type="entry name" value="beta-beta-alpha zinc fingers"/>
    <property type="match status" value="1"/>
</dbReference>
<protein>
    <recommendedName>
        <fullName evidence="7">C2H2-type domain-containing protein</fullName>
    </recommendedName>
</protein>
<dbReference type="InterPro" id="IPR013087">
    <property type="entry name" value="Znf_C2H2_type"/>
</dbReference>
<feature type="compositionally biased region" description="Basic and acidic residues" evidence="6">
    <location>
        <begin position="449"/>
        <end position="468"/>
    </location>
</feature>
<reference evidence="8 9" key="1">
    <citation type="journal article" date="2024" name="Commun. Biol.">
        <title>Comparative genomic analysis of thermophilic fungi reveals convergent evolutionary adaptations and gene losses.</title>
        <authorList>
            <person name="Steindorff A.S."/>
            <person name="Aguilar-Pontes M.V."/>
            <person name="Robinson A.J."/>
            <person name="Andreopoulos B."/>
            <person name="LaButti K."/>
            <person name="Kuo A."/>
            <person name="Mondo S."/>
            <person name="Riley R."/>
            <person name="Otillar R."/>
            <person name="Haridas S."/>
            <person name="Lipzen A."/>
            <person name="Grimwood J."/>
            <person name="Schmutz J."/>
            <person name="Clum A."/>
            <person name="Reid I.D."/>
            <person name="Moisan M.C."/>
            <person name="Butler G."/>
            <person name="Nguyen T.T.M."/>
            <person name="Dewar K."/>
            <person name="Conant G."/>
            <person name="Drula E."/>
            <person name="Henrissat B."/>
            <person name="Hansel C."/>
            <person name="Singer S."/>
            <person name="Hutchinson M.I."/>
            <person name="de Vries R.P."/>
            <person name="Natvig D.O."/>
            <person name="Powell A.J."/>
            <person name="Tsang A."/>
            <person name="Grigoriev I.V."/>
        </authorList>
    </citation>
    <scope>NUCLEOTIDE SEQUENCE [LARGE SCALE GENOMIC DNA]</scope>
    <source>
        <strain evidence="8 9">ATCC 22073</strain>
    </source>
</reference>
<gene>
    <name evidence="8" type="ORF">VTJ83DRAFT_4</name>
</gene>
<dbReference type="PROSITE" id="PS50157">
    <property type="entry name" value="ZINC_FINGER_C2H2_2"/>
    <property type="match status" value="1"/>
</dbReference>
<feature type="compositionally biased region" description="Polar residues" evidence="6">
    <location>
        <begin position="338"/>
        <end position="351"/>
    </location>
</feature>
<dbReference type="PANTHER" id="PTHR24409">
    <property type="entry name" value="ZINC FINGER PROTEIN 142"/>
    <property type="match status" value="1"/>
</dbReference>
<keyword evidence="4" id="KW-0862">Zinc</keyword>
<dbReference type="EMBL" id="JAZGUE010000001">
    <property type="protein sequence ID" value="KAL2270633.1"/>
    <property type="molecule type" value="Genomic_DNA"/>
</dbReference>
<dbReference type="InterPro" id="IPR057026">
    <property type="entry name" value="Znf-C2H2_ascomycetes"/>
</dbReference>
<keyword evidence="3 5" id="KW-0863">Zinc-finger</keyword>
<feature type="compositionally biased region" description="Low complexity" evidence="6">
    <location>
        <begin position="548"/>
        <end position="559"/>
    </location>
</feature>
<feature type="region of interest" description="Disordered" evidence="6">
    <location>
        <begin position="539"/>
        <end position="606"/>
    </location>
</feature>
<evidence type="ECO:0000256" key="4">
    <source>
        <dbReference type="ARBA" id="ARBA00022833"/>
    </source>
</evidence>
<evidence type="ECO:0000313" key="8">
    <source>
        <dbReference type="EMBL" id="KAL2270633.1"/>
    </source>
</evidence>
<dbReference type="Proteomes" id="UP001600064">
    <property type="component" value="Unassembled WGS sequence"/>
</dbReference>
<keyword evidence="1" id="KW-0479">Metal-binding</keyword>
<evidence type="ECO:0000256" key="2">
    <source>
        <dbReference type="ARBA" id="ARBA00022737"/>
    </source>
</evidence>
<name>A0ABR4DJW0_9PEZI</name>
<dbReference type="InterPro" id="IPR036236">
    <property type="entry name" value="Znf_C2H2_sf"/>
</dbReference>
<organism evidence="8 9">
    <name type="scientific">Remersonia thermophila</name>
    <dbReference type="NCBI Taxonomy" id="72144"/>
    <lineage>
        <taxon>Eukaryota</taxon>
        <taxon>Fungi</taxon>
        <taxon>Dikarya</taxon>
        <taxon>Ascomycota</taxon>
        <taxon>Pezizomycotina</taxon>
        <taxon>Sordariomycetes</taxon>
        <taxon>Sordariomycetidae</taxon>
        <taxon>Sordariales</taxon>
        <taxon>Sordariales incertae sedis</taxon>
        <taxon>Remersonia</taxon>
    </lineage>
</organism>
<dbReference type="PANTHER" id="PTHR24409:SF295">
    <property type="entry name" value="AZ2-RELATED"/>
    <property type="match status" value="1"/>
</dbReference>
<evidence type="ECO:0000256" key="3">
    <source>
        <dbReference type="ARBA" id="ARBA00022771"/>
    </source>
</evidence>
<feature type="domain" description="C2H2-type" evidence="7">
    <location>
        <begin position="660"/>
        <end position="688"/>
    </location>
</feature>
<evidence type="ECO:0000313" key="9">
    <source>
        <dbReference type="Proteomes" id="UP001600064"/>
    </source>
</evidence>
<evidence type="ECO:0000259" key="7">
    <source>
        <dbReference type="PROSITE" id="PS50157"/>
    </source>
</evidence>
<evidence type="ECO:0000256" key="6">
    <source>
        <dbReference type="SAM" id="MobiDB-lite"/>
    </source>
</evidence>
<feature type="compositionally biased region" description="Basic and acidic residues" evidence="6">
    <location>
        <begin position="304"/>
        <end position="314"/>
    </location>
</feature>
<feature type="region of interest" description="Disordered" evidence="6">
    <location>
        <begin position="449"/>
        <end position="506"/>
    </location>
</feature>
<dbReference type="Pfam" id="PF24537">
    <property type="entry name" value="zf-C2H2_fungi"/>
    <property type="match status" value="1"/>
</dbReference>
<feature type="region of interest" description="Disordered" evidence="6">
    <location>
        <begin position="220"/>
        <end position="255"/>
    </location>
</feature>
<proteinExistence type="predicted"/>
<dbReference type="RefSeq" id="XP_070869357.1">
    <property type="nucleotide sequence ID" value="XM_071010439.1"/>
</dbReference>
<dbReference type="PROSITE" id="PS00028">
    <property type="entry name" value="ZINC_FINGER_C2H2_1"/>
    <property type="match status" value="1"/>
</dbReference>
<feature type="region of interest" description="Disordered" evidence="6">
    <location>
        <begin position="286"/>
        <end position="432"/>
    </location>
</feature>